<proteinExistence type="predicted"/>
<keyword evidence="1" id="KW-0472">Membrane</keyword>
<evidence type="ECO:0000256" key="1">
    <source>
        <dbReference type="SAM" id="Phobius"/>
    </source>
</evidence>
<accession>A0A1E7Q5C9</accession>
<dbReference type="RefSeq" id="WP_070048945.1">
    <property type="nucleotide sequence ID" value="NZ_CBCSDO010000006.1"/>
</dbReference>
<reference evidence="3" key="1">
    <citation type="submission" date="2016-09" db="EMBL/GenBank/DDBJ databases">
        <authorList>
            <person name="Wan X."/>
            <person name="Hou S."/>
        </authorList>
    </citation>
    <scope>NUCLEOTIDE SEQUENCE [LARGE SCALE GENOMIC DNA]</scope>
    <source>
        <strain evidence="3">KH87</strain>
    </source>
</reference>
<evidence type="ECO:0000313" key="3">
    <source>
        <dbReference type="Proteomes" id="UP000242258"/>
    </source>
</evidence>
<keyword evidence="3" id="KW-1185">Reference proteome</keyword>
<keyword evidence="1" id="KW-1133">Transmembrane helix</keyword>
<dbReference type="EMBL" id="MKEK01000001">
    <property type="protein sequence ID" value="OEY69379.1"/>
    <property type="molecule type" value="Genomic_DNA"/>
</dbReference>
<dbReference type="Proteomes" id="UP000242258">
    <property type="component" value="Unassembled WGS sequence"/>
</dbReference>
<feature type="transmembrane region" description="Helical" evidence="1">
    <location>
        <begin position="116"/>
        <end position="135"/>
    </location>
</feature>
<feature type="transmembrane region" description="Helical" evidence="1">
    <location>
        <begin position="5"/>
        <end position="26"/>
    </location>
</feature>
<feature type="transmembrane region" description="Helical" evidence="1">
    <location>
        <begin position="46"/>
        <end position="67"/>
    </location>
</feature>
<keyword evidence="1" id="KW-0812">Transmembrane</keyword>
<protein>
    <submittedName>
        <fullName evidence="2">Uncharacterized protein</fullName>
    </submittedName>
</protein>
<organism evidence="2 3">
    <name type="scientific">Rheinheimera salexigens</name>
    <dbReference type="NCBI Taxonomy" id="1628148"/>
    <lineage>
        <taxon>Bacteria</taxon>
        <taxon>Pseudomonadati</taxon>
        <taxon>Pseudomonadota</taxon>
        <taxon>Gammaproteobacteria</taxon>
        <taxon>Chromatiales</taxon>
        <taxon>Chromatiaceae</taxon>
        <taxon>Rheinheimera</taxon>
    </lineage>
</organism>
<comment type="caution">
    <text evidence="2">The sequence shown here is derived from an EMBL/GenBank/DDBJ whole genome shotgun (WGS) entry which is preliminary data.</text>
</comment>
<feature type="transmembrane region" description="Helical" evidence="1">
    <location>
        <begin position="79"/>
        <end position="96"/>
    </location>
</feature>
<gene>
    <name evidence="2" type="ORF">BI198_07200</name>
</gene>
<sequence length="143" mass="16452">MEKHFLKFIFSGLFVLILAGIFYVIYRPESLIVLQLFGDTRVLDPMFLFFGTGSLPSFLHTLAFCLLTTAFVKITRNNVIFVSLFWFLINASYELFSASQYAEQVGMLFYGDVYDVISSFFGAFAYLAFTFRFCAELNPIIKE</sequence>
<dbReference type="AlphaFoldDB" id="A0A1E7Q5C9"/>
<evidence type="ECO:0000313" key="2">
    <source>
        <dbReference type="EMBL" id="OEY69379.1"/>
    </source>
</evidence>
<name>A0A1E7Q5C9_9GAMM</name>